<dbReference type="RefSeq" id="WP_204060709.1">
    <property type="nucleotide sequence ID" value="NZ_BAAAGP010000032.1"/>
</dbReference>
<dbReference type="InterPro" id="IPR058407">
    <property type="entry name" value="DUF8094"/>
</dbReference>
<evidence type="ECO:0000256" key="2">
    <source>
        <dbReference type="SAM" id="SignalP"/>
    </source>
</evidence>
<proteinExistence type="predicted"/>
<feature type="region of interest" description="Disordered" evidence="1">
    <location>
        <begin position="36"/>
        <end position="59"/>
    </location>
</feature>
<keyword evidence="2" id="KW-0732">Signal</keyword>
<feature type="signal peptide" evidence="2">
    <location>
        <begin position="1"/>
        <end position="19"/>
    </location>
</feature>
<dbReference type="EMBL" id="BOOC01000042">
    <property type="protein sequence ID" value="GIH43642.1"/>
    <property type="molecule type" value="Genomic_DNA"/>
</dbReference>
<reference evidence="4 5" key="1">
    <citation type="submission" date="2021-01" db="EMBL/GenBank/DDBJ databases">
        <title>Whole genome shotgun sequence of Microbispora corallina NBRC 16416.</title>
        <authorList>
            <person name="Komaki H."/>
            <person name="Tamura T."/>
        </authorList>
    </citation>
    <scope>NUCLEOTIDE SEQUENCE [LARGE SCALE GENOMIC DNA]</scope>
    <source>
        <strain evidence="4 5">NBRC 16416</strain>
    </source>
</reference>
<keyword evidence="5" id="KW-1185">Reference proteome</keyword>
<feature type="chain" id="PRO_5045082166" evidence="2">
    <location>
        <begin position="20"/>
        <end position="356"/>
    </location>
</feature>
<protein>
    <submittedName>
        <fullName evidence="4">Lipoprotein</fullName>
    </submittedName>
</protein>
<feature type="domain" description="DUF8094" evidence="3">
    <location>
        <begin position="54"/>
        <end position="354"/>
    </location>
</feature>
<evidence type="ECO:0000313" key="4">
    <source>
        <dbReference type="EMBL" id="GIH43642.1"/>
    </source>
</evidence>
<comment type="caution">
    <text evidence="4">The sequence shown here is derived from an EMBL/GenBank/DDBJ whole genome shotgun (WGS) entry which is preliminary data.</text>
</comment>
<dbReference type="Proteomes" id="UP000603904">
    <property type="component" value="Unassembled WGS sequence"/>
</dbReference>
<gene>
    <name evidence="4" type="ORF">Mco01_66420</name>
</gene>
<evidence type="ECO:0000256" key="1">
    <source>
        <dbReference type="SAM" id="MobiDB-lite"/>
    </source>
</evidence>
<dbReference type="Pfam" id="PF26366">
    <property type="entry name" value="DUF8094"/>
    <property type="match status" value="1"/>
</dbReference>
<keyword evidence="4" id="KW-0449">Lipoprotein</keyword>
<organism evidence="4 5">
    <name type="scientific">Microbispora corallina</name>
    <dbReference type="NCBI Taxonomy" id="83302"/>
    <lineage>
        <taxon>Bacteria</taxon>
        <taxon>Bacillati</taxon>
        <taxon>Actinomycetota</taxon>
        <taxon>Actinomycetes</taxon>
        <taxon>Streptosporangiales</taxon>
        <taxon>Streptosporangiaceae</taxon>
        <taxon>Microbispora</taxon>
    </lineage>
</organism>
<evidence type="ECO:0000313" key="5">
    <source>
        <dbReference type="Proteomes" id="UP000603904"/>
    </source>
</evidence>
<feature type="compositionally biased region" description="Low complexity" evidence="1">
    <location>
        <begin position="36"/>
        <end position="57"/>
    </location>
</feature>
<evidence type="ECO:0000259" key="3">
    <source>
        <dbReference type="Pfam" id="PF26366"/>
    </source>
</evidence>
<sequence>MSGVVRQALAAALACAALAACSGGGAAAPAPVVSPSAAAASGSAPASPSAGPQAQAVTPEEARKALDAFLATDDVVRAAGADRWTLALTRDGQRPITIAQVHSQSGRPPSYTWGGRTVLVPRQPADRATQWFAATAERRGSSGEVRTAVLAFVRNGPDGRWQNSFESLLNKGQAAPEVVVDQEGYATALDTRDTSVAITPSLMGPLHATVAEEGSEGYASSLIAPGPQTTGYADAIKRERARVKGADCMTYESIFAFVPTYPVFALRTDDGGALVLYTLTRTSSWSTDQGLKCGEGRPVPIPAAASWLLGKDDVHIEQRRQIVETQQYVGEVPSKASTAPARIIGYEGVVTGASNR</sequence>
<accession>A0ABQ4G9C7</accession>
<dbReference type="PROSITE" id="PS51257">
    <property type="entry name" value="PROKAR_LIPOPROTEIN"/>
    <property type="match status" value="1"/>
</dbReference>
<name>A0ABQ4G9C7_9ACTN</name>